<feature type="transmembrane region" description="Helical" evidence="1">
    <location>
        <begin position="45"/>
        <end position="63"/>
    </location>
</feature>
<evidence type="ECO:0000313" key="3">
    <source>
        <dbReference type="Proteomes" id="UP000625631"/>
    </source>
</evidence>
<keyword evidence="3" id="KW-1185">Reference proteome</keyword>
<proteinExistence type="predicted"/>
<sequence>MGNQFYFILTNRIKLAGLMIGGLLLLMFGLKTVDTLTAPLAVSKTVKLLVFLVWMAGGLYLLYRLSKKFSGEAALITISSDKLVIARSDAGTEKQILLASITAYRHSTYNSDDILRLKMRDGTRTSLVISDFFHGGQSLHFAAMVTALETAVAEQLRLNEQPVTLREKTLFEKPISTVLLGPFAALMVWMTWAQMHRLHTSGSFFSAWGIFSAYLVAWIAARERRNEK</sequence>
<organism evidence="2 3">
    <name type="scientific">Hymenobacter negativus</name>
    <dbReference type="NCBI Taxonomy" id="2795026"/>
    <lineage>
        <taxon>Bacteria</taxon>
        <taxon>Pseudomonadati</taxon>
        <taxon>Bacteroidota</taxon>
        <taxon>Cytophagia</taxon>
        <taxon>Cytophagales</taxon>
        <taxon>Hymenobacteraceae</taxon>
        <taxon>Hymenobacter</taxon>
    </lineage>
</organism>
<feature type="transmembrane region" description="Helical" evidence="1">
    <location>
        <begin position="204"/>
        <end position="221"/>
    </location>
</feature>
<reference evidence="2 3" key="1">
    <citation type="submission" date="2020-12" db="EMBL/GenBank/DDBJ databases">
        <title>Hymenobacter sp.</title>
        <authorList>
            <person name="Kim M.K."/>
        </authorList>
    </citation>
    <scope>NUCLEOTIDE SEQUENCE [LARGE SCALE GENOMIC DNA]</scope>
    <source>
        <strain evidence="2 3">BT442</strain>
    </source>
</reference>
<dbReference type="EMBL" id="JAEDAE010000002">
    <property type="protein sequence ID" value="MBH8557932.1"/>
    <property type="molecule type" value="Genomic_DNA"/>
</dbReference>
<keyword evidence="1" id="KW-0472">Membrane</keyword>
<protein>
    <recommendedName>
        <fullName evidence="4">PH domain-containing protein</fullName>
    </recommendedName>
</protein>
<feature type="transmembrane region" description="Helical" evidence="1">
    <location>
        <begin position="175"/>
        <end position="192"/>
    </location>
</feature>
<comment type="caution">
    <text evidence="2">The sequence shown here is derived from an EMBL/GenBank/DDBJ whole genome shotgun (WGS) entry which is preliminary data.</text>
</comment>
<dbReference type="Proteomes" id="UP000625631">
    <property type="component" value="Unassembled WGS sequence"/>
</dbReference>
<keyword evidence="1" id="KW-0812">Transmembrane</keyword>
<feature type="transmembrane region" description="Helical" evidence="1">
    <location>
        <begin position="12"/>
        <end position="33"/>
    </location>
</feature>
<evidence type="ECO:0000256" key="1">
    <source>
        <dbReference type="SAM" id="Phobius"/>
    </source>
</evidence>
<accession>A0ABS0Q5J3</accession>
<gene>
    <name evidence="2" type="ORF">I7X13_07740</name>
</gene>
<dbReference type="RefSeq" id="WP_198075032.1">
    <property type="nucleotide sequence ID" value="NZ_JAEDAE010000002.1"/>
</dbReference>
<evidence type="ECO:0000313" key="2">
    <source>
        <dbReference type="EMBL" id="MBH8557932.1"/>
    </source>
</evidence>
<name>A0ABS0Q5J3_9BACT</name>
<keyword evidence="1" id="KW-1133">Transmembrane helix</keyword>
<evidence type="ECO:0008006" key="4">
    <source>
        <dbReference type="Google" id="ProtNLM"/>
    </source>
</evidence>